<accession>A0A834WHM4</accession>
<name>A0A834WHM4_9FABA</name>
<dbReference type="AlphaFoldDB" id="A0A834WHM4"/>
<comment type="caution">
    <text evidence="2">The sequence shown here is derived from an EMBL/GenBank/DDBJ whole genome shotgun (WGS) entry which is preliminary data.</text>
</comment>
<gene>
    <name evidence="2" type="ORF">G2W53_025166</name>
</gene>
<feature type="compositionally biased region" description="Low complexity" evidence="1">
    <location>
        <begin position="146"/>
        <end position="160"/>
    </location>
</feature>
<dbReference type="EMBL" id="JAAIUW010000008">
    <property type="protein sequence ID" value="KAF7819711.1"/>
    <property type="molecule type" value="Genomic_DNA"/>
</dbReference>
<feature type="compositionally biased region" description="Polar residues" evidence="1">
    <location>
        <begin position="20"/>
        <end position="34"/>
    </location>
</feature>
<evidence type="ECO:0000313" key="3">
    <source>
        <dbReference type="Proteomes" id="UP000634136"/>
    </source>
</evidence>
<evidence type="ECO:0000313" key="2">
    <source>
        <dbReference type="EMBL" id="KAF7819711.1"/>
    </source>
</evidence>
<feature type="region of interest" description="Disordered" evidence="1">
    <location>
        <begin position="134"/>
        <end position="172"/>
    </location>
</feature>
<proteinExistence type="predicted"/>
<sequence>MAAMAMREITNQEEEDFSTCPGSPQQFMETPTSSDSEDHIIEIPMDVDIHVPNLVHQKEAEQYQPKLTDINEQKGQCRLCHDEDVISHLESPCACKGTLMPYVPNYTVIEPRNAVIGAPALLGGMFVRDMFDPKSASAPSNEEGSDLSPSPSTSPSGVSSVARVGQDGTGRGKEATPCIYNLHCTSLLIFQFFICFKCLSPSASASVSSPAFI</sequence>
<feature type="region of interest" description="Disordered" evidence="1">
    <location>
        <begin position="1"/>
        <end position="35"/>
    </location>
</feature>
<dbReference type="Proteomes" id="UP000634136">
    <property type="component" value="Unassembled WGS sequence"/>
</dbReference>
<protein>
    <submittedName>
        <fullName evidence="2">Zinc finger, RING/FYVE/PHD-type</fullName>
    </submittedName>
</protein>
<organism evidence="2 3">
    <name type="scientific">Senna tora</name>
    <dbReference type="NCBI Taxonomy" id="362788"/>
    <lineage>
        <taxon>Eukaryota</taxon>
        <taxon>Viridiplantae</taxon>
        <taxon>Streptophyta</taxon>
        <taxon>Embryophyta</taxon>
        <taxon>Tracheophyta</taxon>
        <taxon>Spermatophyta</taxon>
        <taxon>Magnoliopsida</taxon>
        <taxon>eudicotyledons</taxon>
        <taxon>Gunneridae</taxon>
        <taxon>Pentapetalae</taxon>
        <taxon>rosids</taxon>
        <taxon>fabids</taxon>
        <taxon>Fabales</taxon>
        <taxon>Fabaceae</taxon>
        <taxon>Caesalpinioideae</taxon>
        <taxon>Cassia clade</taxon>
        <taxon>Senna</taxon>
    </lineage>
</organism>
<keyword evidence="3" id="KW-1185">Reference proteome</keyword>
<reference evidence="2" key="1">
    <citation type="submission" date="2020-09" db="EMBL/GenBank/DDBJ databases">
        <title>Genome-Enabled Discovery of Anthraquinone Biosynthesis in Senna tora.</title>
        <authorList>
            <person name="Kang S.-H."/>
            <person name="Pandey R.P."/>
            <person name="Lee C.-M."/>
            <person name="Sim J.-S."/>
            <person name="Jeong J.-T."/>
            <person name="Choi B.-S."/>
            <person name="Jung M."/>
            <person name="Ginzburg D."/>
            <person name="Zhao K."/>
            <person name="Won S.Y."/>
            <person name="Oh T.-J."/>
            <person name="Yu Y."/>
            <person name="Kim N.-H."/>
            <person name="Lee O.R."/>
            <person name="Lee T.-H."/>
            <person name="Bashyal P."/>
            <person name="Kim T.-S."/>
            <person name="Lee W.-H."/>
            <person name="Kawkins C."/>
            <person name="Kim C.-K."/>
            <person name="Kim J.S."/>
            <person name="Ahn B.O."/>
            <person name="Rhee S.Y."/>
            <person name="Sohng J.K."/>
        </authorList>
    </citation>
    <scope>NUCLEOTIDE SEQUENCE</scope>
    <source>
        <tissue evidence="2">Leaf</tissue>
    </source>
</reference>
<evidence type="ECO:0000256" key="1">
    <source>
        <dbReference type="SAM" id="MobiDB-lite"/>
    </source>
</evidence>